<evidence type="ECO:0008006" key="4">
    <source>
        <dbReference type="Google" id="ProtNLM"/>
    </source>
</evidence>
<comment type="caution">
    <text evidence="2">The sequence shown here is derived from an EMBL/GenBank/DDBJ whole genome shotgun (WGS) entry which is preliminary data.</text>
</comment>
<dbReference type="Proteomes" id="UP001424459">
    <property type="component" value="Unassembled WGS sequence"/>
</dbReference>
<evidence type="ECO:0000313" key="3">
    <source>
        <dbReference type="Proteomes" id="UP001424459"/>
    </source>
</evidence>
<name>A0ABP7U3A9_9SPHN</name>
<feature type="signal peptide" evidence="1">
    <location>
        <begin position="1"/>
        <end position="32"/>
    </location>
</feature>
<reference evidence="3" key="1">
    <citation type="journal article" date="2019" name="Int. J. Syst. Evol. Microbiol.">
        <title>The Global Catalogue of Microorganisms (GCM) 10K type strain sequencing project: providing services to taxonomists for standard genome sequencing and annotation.</title>
        <authorList>
            <consortium name="The Broad Institute Genomics Platform"/>
            <consortium name="The Broad Institute Genome Sequencing Center for Infectious Disease"/>
            <person name="Wu L."/>
            <person name="Ma J."/>
        </authorList>
    </citation>
    <scope>NUCLEOTIDE SEQUENCE [LARGE SCALE GENOMIC DNA]</scope>
    <source>
        <strain evidence="3">JCM 17564</strain>
    </source>
</reference>
<dbReference type="RefSeq" id="WP_344696363.1">
    <property type="nucleotide sequence ID" value="NZ_BAABBR010000001.1"/>
</dbReference>
<evidence type="ECO:0000313" key="2">
    <source>
        <dbReference type="EMBL" id="GAA4035252.1"/>
    </source>
</evidence>
<dbReference type="NCBIfam" id="TIGR04433">
    <property type="entry name" value="UrcA_uranyl"/>
    <property type="match status" value="1"/>
</dbReference>
<feature type="chain" id="PRO_5045315844" description="UrcA family protein" evidence="1">
    <location>
        <begin position="33"/>
        <end position="137"/>
    </location>
</feature>
<protein>
    <recommendedName>
        <fullName evidence="4">UrcA family protein</fullName>
    </recommendedName>
</protein>
<evidence type="ECO:0000256" key="1">
    <source>
        <dbReference type="SAM" id="SignalP"/>
    </source>
</evidence>
<keyword evidence="1" id="KW-0732">Signal</keyword>
<gene>
    <name evidence="2" type="ORF">GCM10022281_14480</name>
</gene>
<sequence length="137" mass="14379">MKHRLQSTGLAALAFSVSLGLVGVTVAQPASAQSQPIKVTAPEEEIVTRRVPVGDLDLSKPAAFRTLHHRIRAAAHQICVSYETGGQTADEAQCNWAAIRSTDTQVAALRARASQLAEAGLPGRIDVALAMTGPDAE</sequence>
<accession>A0ABP7U3A9</accession>
<dbReference type="InterPro" id="IPR030972">
    <property type="entry name" value="UrcA_uranyl"/>
</dbReference>
<organism evidence="2 3">
    <name type="scientific">Sphingomonas rosea</name>
    <dbReference type="NCBI Taxonomy" id="335605"/>
    <lineage>
        <taxon>Bacteria</taxon>
        <taxon>Pseudomonadati</taxon>
        <taxon>Pseudomonadota</taxon>
        <taxon>Alphaproteobacteria</taxon>
        <taxon>Sphingomonadales</taxon>
        <taxon>Sphingomonadaceae</taxon>
        <taxon>Sphingomonas</taxon>
    </lineage>
</organism>
<proteinExistence type="predicted"/>
<keyword evidence="3" id="KW-1185">Reference proteome</keyword>
<dbReference type="EMBL" id="BAABBR010000001">
    <property type="protein sequence ID" value="GAA4035252.1"/>
    <property type="molecule type" value="Genomic_DNA"/>
</dbReference>